<comment type="similarity">
    <text evidence="8">Belongs to the protein kinase superfamily.</text>
</comment>
<keyword evidence="2 8" id="KW-0723">Serine/threonine-protein kinase</keyword>
<evidence type="ECO:0000256" key="6">
    <source>
        <dbReference type="ARBA" id="ARBA00022840"/>
    </source>
</evidence>
<keyword evidence="11" id="KW-1185">Reference proteome</keyword>
<keyword evidence="4 7" id="KW-0547">Nucleotide-binding</keyword>
<keyword evidence="3" id="KW-0808">Transferase</keyword>
<dbReference type="PANTHER" id="PTHR44167">
    <property type="entry name" value="OVARIAN-SPECIFIC SERINE/THREONINE-PROTEIN KINASE LOK-RELATED"/>
    <property type="match status" value="1"/>
</dbReference>
<evidence type="ECO:0000256" key="4">
    <source>
        <dbReference type="ARBA" id="ARBA00022741"/>
    </source>
</evidence>
<dbReference type="EC" id="2.7.11.1" evidence="1"/>
<dbReference type="PANTHER" id="PTHR44167:SF23">
    <property type="entry name" value="CDC7 KINASE, ISOFORM A-RELATED"/>
    <property type="match status" value="1"/>
</dbReference>
<evidence type="ECO:0000313" key="11">
    <source>
        <dbReference type="Proteomes" id="UP000324832"/>
    </source>
</evidence>
<evidence type="ECO:0000256" key="5">
    <source>
        <dbReference type="ARBA" id="ARBA00022777"/>
    </source>
</evidence>
<dbReference type="PROSITE" id="PS50011">
    <property type="entry name" value="PROTEIN_KINASE_DOM"/>
    <property type="match status" value="1"/>
</dbReference>
<dbReference type="EMBL" id="FZQP02003445">
    <property type="protein sequence ID" value="VVC98197.1"/>
    <property type="molecule type" value="Genomic_DNA"/>
</dbReference>
<protein>
    <recommendedName>
        <fullName evidence="1">non-specific serine/threonine protein kinase</fullName>
        <ecNumber evidence="1">2.7.11.1</ecNumber>
    </recommendedName>
</protein>
<evidence type="ECO:0000313" key="10">
    <source>
        <dbReference type="EMBL" id="VVC98197.1"/>
    </source>
</evidence>
<dbReference type="Gene3D" id="1.10.510.10">
    <property type="entry name" value="Transferase(Phosphotransferase) domain 1"/>
    <property type="match status" value="1"/>
</dbReference>
<gene>
    <name evidence="10" type="ORF">LSINAPIS_LOCUS9317</name>
</gene>
<evidence type="ECO:0000256" key="1">
    <source>
        <dbReference type="ARBA" id="ARBA00012513"/>
    </source>
</evidence>
<keyword evidence="6 7" id="KW-0067">ATP-binding</keyword>
<dbReference type="Pfam" id="PF00069">
    <property type="entry name" value="Pkinase"/>
    <property type="match status" value="1"/>
</dbReference>
<dbReference type="SUPFAM" id="SSF56112">
    <property type="entry name" value="Protein kinase-like (PK-like)"/>
    <property type="match status" value="1"/>
</dbReference>
<feature type="binding site" evidence="7">
    <location>
        <position position="96"/>
    </location>
    <ligand>
        <name>ATP</name>
        <dbReference type="ChEBI" id="CHEBI:30616"/>
    </ligand>
</feature>
<evidence type="ECO:0000256" key="3">
    <source>
        <dbReference type="ARBA" id="ARBA00022679"/>
    </source>
</evidence>
<sequence>MMSRIRGIECSSLKYPRDMVTLKNSKTRKSRHSIRCSKDDPEKAQIDDLLCKLPKLNKIFDLHRKIGEGTFSSVYLGSLRQHANLPDTQKRWFAIKHLVPTAHPARIEHELRCLQEMGGRHNVIGIELCLRHLDTTVFVMPYIPHKKFSEYVGDMDVNEIREYMRALLEALKHVHSFGVIHRDVKPSNFLYDRDNKRMVVQVTWL</sequence>
<dbReference type="PROSITE" id="PS00108">
    <property type="entry name" value="PROTEIN_KINASE_ST"/>
    <property type="match status" value="1"/>
</dbReference>
<dbReference type="GO" id="GO:0044773">
    <property type="term" value="P:mitotic DNA damage checkpoint signaling"/>
    <property type="evidence" value="ECO:0007669"/>
    <property type="project" value="TreeGrafter"/>
</dbReference>
<dbReference type="AlphaFoldDB" id="A0A5E4QIT5"/>
<evidence type="ECO:0000256" key="7">
    <source>
        <dbReference type="PROSITE-ProRule" id="PRU10141"/>
    </source>
</evidence>
<dbReference type="InterPro" id="IPR008271">
    <property type="entry name" value="Ser/Thr_kinase_AS"/>
</dbReference>
<organism evidence="10 11">
    <name type="scientific">Leptidea sinapis</name>
    <dbReference type="NCBI Taxonomy" id="189913"/>
    <lineage>
        <taxon>Eukaryota</taxon>
        <taxon>Metazoa</taxon>
        <taxon>Ecdysozoa</taxon>
        <taxon>Arthropoda</taxon>
        <taxon>Hexapoda</taxon>
        <taxon>Insecta</taxon>
        <taxon>Pterygota</taxon>
        <taxon>Neoptera</taxon>
        <taxon>Endopterygota</taxon>
        <taxon>Lepidoptera</taxon>
        <taxon>Glossata</taxon>
        <taxon>Ditrysia</taxon>
        <taxon>Papilionoidea</taxon>
        <taxon>Pieridae</taxon>
        <taxon>Dismorphiinae</taxon>
        <taxon>Leptidea</taxon>
    </lineage>
</organism>
<evidence type="ECO:0000259" key="9">
    <source>
        <dbReference type="PROSITE" id="PS50011"/>
    </source>
</evidence>
<dbReference type="InterPro" id="IPR011009">
    <property type="entry name" value="Kinase-like_dom_sf"/>
</dbReference>
<keyword evidence="5" id="KW-0418">Kinase</keyword>
<dbReference type="PROSITE" id="PS00107">
    <property type="entry name" value="PROTEIN_KINASE_ATP"/>
    <property type="match status" value="1"/>
</dbReference>
<name>A0A5E4QIT5_9NEOP</name>
<dbReference type="SMART" id="SM00220">
    <property type="entry name" value="S_TKc"/>
    <property type="match status" value="1"/>
</dbReference>
<accession>A0A5E4QIT5</accession>
<dbReference type="InterPro" id="IPR000719">
    <property type="entry name" value="Prot_kinase_dom"/>
</dbReference>
<dbReference type="GO" id="GO:0005634">
    <property type="term" value="C:nucleus"/>
    <property type="evidence" value="ECO:0007669"/>
    <property type="project" value="TreeGrafter"/>
</dbReference>
<evidence type="ECO:0000256" key="8">
    <source>
        <dbReference type="RuleBase" id="RU000304"/>
    </source>
</evidence>
<evidence type="ECO:0000256" key="2">
    <source>
        <dbReference type="ARBA" id="ARBA00022527"/>
    </source>
</evidence>
<dbReference type="Gene3D" id="3.30.200.20">
    <property type="entry name" value="Phosphorylase Kinase, domain 1"/>
    <property type="match status" value="1"/>
</dbReference>
<proteinExistence type="inferred from homology"/>
<dbReference type="GO" id="GO:0004674">
    <property type="term" value="F:protein serine/threonine kinase activity"/>
    <property type="evidence" value="ECO:0007669"/>
    <property type="project" value="UniProtKB-KW"/>
</dbReference>
<dbReference type="Proteomes" id="UP000324832">
    <property type="component" value="Unassembled WGS sequence"/>
</dbReference>
<reference evidence="10 11" key="1">
    <citation type="submission" date="2017-07" db="EMBL/GenBank/DDBJ databases">
        <authorList>
            <person name="Talla V."/>
            <person name="Backstrom N."/>
        </authorList>
    </citation>
    <scope>NUCLEOTIDE SEQUENCE [LARGE SCALE GENOMIC DNA]</scope>
</reference>
<feature type="domain" description="Protein kinase" evidence="9">
    <location>
        <begin position="60"/>
        <end position="205"/>
    </location>
</feature>
<dbReference type="GO" id="GO:0005524">
    <property type="term" value="F:ATP binding"/>
    <property type="evidence" value="ECO:0007669"/>
    <property type="project" value="UniProtKB-UniRule"/>
</dbReference>
<dbReference type="InterPro" id="IPR017441">
    <property type="entry name" value="Protein_kinase_ATP_BS"/>
</dbReference>